<name>W5M6Q6_LEPOC</name>
<dbReference type="FunFam" id="2.130.10.10:FF:001417">
    <property type="entry name" value="WD repeat domain 90"/>
    <property type="match status" value="1"/>
</dbReference>
<dbReference type="PANTHER" id="PTHR13720:SF24">
    <property type="entry name" value="WD REPEAT-CONTAINING PROTEIN 90"/>
    <property type="match status" value="1"/>
</dbReference>
<keyword evidence="2" id="KW-0677">Repeat</keyword>
<dbReference type="SUPFAM" id="SSF50978">
    <property type="entry name" value="WD40 repeat-like"/>
    <property type="match status" value="1"/>
</dbReference>
<sequence length="685" mass="75435">MSTKVWQHPYVNIFKHVRVEDWKKCSREGDVTTYMDKTLKCSVYRIRGSIPASNYILLPKTSTQSLGLTGRYLYLLFRPSPGKHFVVHLDVATEDGQVIRISFSNLFKEFKSTATWLQFPFICGAAKGSVYESTAQTARQGLVGPAPPSVRWTCLMMDLHYVLSIYLNRRHSHLKSIKLCANMSVKNMFTSDLLCDPGLTFSEARQAGVEALQGASPMPREMSFPVPKGGSWHDLYDYIRFPSDGTKMPFDSIQKGHVLRAAGAPVLPSPVRELARSVNRPRHRTPPVTASVPELGRVSSVPVGEELRESWAGGGRTTEQGAEGDSGTPLASDDGAVHVFAHRDSDITVPGHDSDTATRLLYISLHCDNLHPDPILKLNRIIGFGGCTTKCALWTKTGEAVVYPCHAVIVSMKIVSGQQRFFIGHTDKVSALAFNGNSTLLASAQTGSLSAVRVWGYQKGSCLAMFKTHAHSVSSLSFSHSGGVLCGVGKDSHGKTMVVVWNTQKVQRGGEVVVMAKAHTDVDIQAMKIAFFDDTRMVSCGRDNIRLWRVRSGALRSCPVNLGEYHCMEFTDIVFEEGHLADREPEDRTLFASSKSGHILEIDYKTVTIKNVRRLLPSQQKHSLHREKQTFSSGPGIAVNSISISSAFCATGSEDGYLRLWPLDFSTVFLEAGKKLQWPISSPLG</sequence>
<reference evidence="6" key="1">
    <citation type="submission" date="2011-12" db="EMBL/GenBank/DDBJ databases">
        <title>The Draft Genome of Lepisosteus oculatus.</title>
        <authorList>
            <consortium name="The Broad Institute Genome Assembly &amp; Analysis Group"/>
            <consortium name="Computational R&amp;D Group"/>
            <consortium name="and Sequencing Platform"/>
            <person name="Di Palma F."/>
            <person name="Alfoldi J."/>
            <person name="Johnson J."/>
            <person name="Berlin A."/>
            <person name="Gnerre S."/>
            <person name="Jaffe D."/>
            <person name="MacCallum I."/>
            <person name="Young S."/>
            <person name="Walker B.J."/>
            <person name="Lander E.S."/>
            <person name="Lindblad-Toh K."/>
        </authorList>
    </citation>
    <scope>NUCLEOTIDE SEQUENCE [LARGE SCALE GENOMIC DNA]</scope>
</reference>
<feature type="region of interest" description="Disordered" evidence="3">
    <location>
        <begin position="303"/>
        <end position="333"/>
    </location>
</feature>
<evidence type="ECO:0000259" key="4">
    <source>
        <dbReference type="Pfam" id="PF05018"/>
    </source>
</evidence>
<feature type="domain" description="CFA20" evidence="4">
    <location>
        <begin position="1"/>
        <end position="122"/>
    </location>
</feature>
<reference evidence="5" key="3">
    <citation type="submission" date="2025-09" db="UniProtKB">
        <authorList>
            <consortium name="Ensembl"/>
        </authorList>
    </citation>
    <scope>IDENTIFICATION</scope>
</reference>
<evidence type="ECO:0000313" key="5">
    <source>
        <dbReference type="Ensembl" id="ENSLOCP00000004064.1"/>
    </source>
</evidence>
<dbReference type="InterPro" id="IPR036322">
    <property type="entry name" value="WD40_repeat_dom_sf"/>
</dbReference>
<accession>W5M6Q6</accession>
<dbReference type="AlphaFoldDB" id="W5M6Q6"/>
<dbReference type="InterPro" id="IPR007714">
    <property type="entry name" value="CFA20_dom"/>
</dbReference>
<dbReference type="Bgee" id="ENSLOCG00000003416">
    <property type="expression patterns" value="Expressed in testis and 10 other cell types or tissues"/>
</dbReference>
<dbReference type="HOGENOM" id="CLU_026759_0_0_1"/>
<reference evidence="5" key="2">
    <citation type="submission" date="2025-08" db="UniProtKB">
        <authorList>
            <consortium name="Ensembl"/>
        </authorList>
    </citation>
    <scope>IDENTIFICATION</scope>
</reference>
<dbReference type="GeneTree" id="ENSGT00940000160173"/>
<dbReference type="Pfam" id="PF05018">
    <property type="entry name" value="CFA20_dom"/>
    <property type="match status" value="2"/>
</dbReference>
<keyword evidence="6" id="KW-1185">Reference proteome</keyword>
<dbReference type="Ensembl" id="ENSLOCT00000004072.1">
    <property type="protein sequence ID" value="ENSLOCP00000004064.1"/>
    <property type="gene ID" value="ENSLOCG00000003416.1"/>
</dbReference>
<keyword evidence="1" id="KW-0853">WD repeat</keyword>
<dbReference type="Pfam" id="PF00400">
    <property type="entry name" value="WD40"/>
    <property type="match status" value="3"/>
</dbReference>
<dbReference type="InterPro" id="IPR001680">
    <property type="entry name" value="WD40_rpt"/>
</dbReference>
<feature type="domain" description="CFA20" evidence="4">
    <location>
        <begin position="132"/>
        <end position="193"/>
    </location>
</feature>
<protein>
    <submittedName>
        <fullName evidence="5">WD repeat domain 90</fullName>
    </submittedName>
</protein>
<evidence type="ECO:0000256" key="3">
    <source>
        <dbReference type="SAM" id="MobiDB-lite"/>
    </source>
</evidence>
<dbReference type="EMBL" id="AHAT01029990">
    <property type="status" value="NOT_ANNOTATED_CDS"/>
    <property type="molecule type" value="Genomic_DNA"/>
</dbReference>
<dbReference type="EMBL" id="AHAT01029988">
    <property type="status" value="NOT_ANNOTATED_CDS"/>
    <property type="molecule type" value="Genomic_DNA"/>
</dbReference>
<dbReference type="Proteomes" id="UP000018468">
    <property type="component" value="Linkage group LG13"/>
</dbReference>
<dbReference type="SMART" id="SM00320">
    <property type="entry name" value="WD40"/>
    <property type="match status" value="4"/>
</dbReference>
<organism evidence="5 6">
    <name type="scientific">Lepisosteus oculatus</name>
    <name type="common">Spotted gar</name>
    <dbReference type="NCBI Taxonomy" id="7918"/>
    <lineage>
        <taxon>Eukaryota</taxon>
        <taxon>Metazoa</taxon>
        <taxon>Chordata</taxon>
        <taxon>Craniata</taxon>
        <taxon>Vertebrata</taxon>
        <taxon>Euteleostomi</taxon>
        <taxon>Actinopterygii</taxon>
        <taxon>Neopterygii</taxon>
        <taxon>Holostei</taxon>
        <taxon>Semionotiformes</taxon>
        <taxon>Lepisosteidae</taxon>
        <taxon>Lepisosteus</taxon>
    </lineage>
</organism>
<proteinExistence type="predicted"/>
<dbReference type="Gene3D" id="2.130.10.10">
    <property type="entry name" value="YVTN repeat-like/Quinoprotein amine dehydrogenase"/>
    <property type="match status" value="1"/>
</dbReference>
<dbReference type="EMBL" id="AHAT01029989">
    <property type="status" value="NOT_ANNOTATED_CDS"/>
    <property type="molecule type" value="Genomic_DNA"/>
</dbReference>
<evidence type="ECO:0000313" key="6">
    <source>
        <dbReference type="Proteomes" id="UP000018468"/>
    </source>
</evidence>
<dbReference type="InterPro" id="IPR015943">
    <property type="entry name" value="WD40/YVTN_repeat-like_dom_sf"/>
</dbReference>
<dbReference type="EMBL" id="AHAT01029991">
    <property type="status" value="NOT_ANNOTATED_CDS"/>
    <property type="molecule type" value="Genomic_DNA"/>
</dbReference>
<evidence type="ECO:0000256" key="2">
    <source>
        <dbReference type="ARBA" id="ARBA00022737"/>
    </source>
</evidence>
<dbReference type="InterPro" id="IPR050630">
    <property type="entry name" value="WD_repeat_EMAP"/>
</dbReference>
<evidence type="ECO:0000256" key="1">
    <source>
        <dbReference type="ARBA" id="ARBA00022574"/>
    </source>
</evidence>
<dbReference type="PANTHER" id="PTHR13720">
    <property type="entry name" value="WD-40 REPEAT PROTEIN"/>
    <property type="match status" value="1"/>
</dbReference>